<dbReference type="Gene3D" id="3.40.50.150">
    <property type="entry name" value="Vaccinia Virus protein VP39"/>
    <property type="match status" value="1"/>
</dbReference>
<dbReference type="Proteomes" id="UP000195437">
    <property type="component" value="Chromosome"/>
</dbReference>
<dbReference type="InterPro" id="IPR000873">
    <property type="entry name" value="AMP-dep_synth/lig_dom"/>
</dbReference>
<dbReference type="KEGG" id="tum:CBW65_18920"/>
<feature type="domain" description="Carrier" evidence="6">
    <location>
        <begin position="962"/>
        <end position="1037"/>
    </location>
</feature>
<dbReference type="Gene3D" id="3.40.50.980">
    <property type="match status" value="4"/>
</dbReference>
<dbReference type="GO" id="GO:0008610">
    <property type="term" value="P:lipid biosynthetic process"/>
    <property type="evidence" value="ECO:0007669"/>
    <property type="project" value="UniProtKB-ARBA"/>
</dbReference>
<comment type="cofactor">
    <cofactor evidence="1">
        <name>pantetheine 4'-phosphate</name>
        <dbReference type="ChEBI" id="CHEBI:47942"/>
    </cofactor>
</comment>
<dbReference type="SUPFAM" id="SSF53335">
    <property type="entry name" value="S-adenosyl-L-methionine-dependent methyltransferases"/>
    <property type="match status" value="1"/>
</dbReference>
<dbReference type="Pfam" id="PF08242">
    <property type="entry name" value="Methyltransf_12"/>
    <property type="match status" value="1"/>
</dbReference>
<dbReference type="GO" id="GO:0009403">
    <property type="term" value="P:toxin biosynthetic process"/>
    <property type="evidence" value="ECO:0007669"/>
    <property type="project" value="UniProtKB-ARBA"/>
</dbReference>
<dbReference type="SUPFAM" id="SSF52777">
    <property type="entry name" value="CoA-dependent acyltransferases"/>
    <property type="match status" value="2"/>
</dbReference>
<dbReference type="PROSITE" id="PS50075">
    <property type="entry name" value="CARRIER"/>
    <property type="match status" value="2"/>
</dbReference>
<dbReference type="InterPro" id="IPR029058">
    <property type="entry name" value="AB_hydrolase_fold"/>
</dbReference>
<dbReference type="InterPro" id="IPR001031">
    <property type="entry name" value="Thioesterase"/>
</dbReference>
<dbReference type="SMART" id="SM00824">
    <property type="entry name" value="PKS_TE"/>
    <property type="match status" value="1"/>
</dbReference>
<dbReference type="Gene3D" id="2.30.38.10">
    <property type="entry name" value="Luciferase, Domain 3"/>
    <property type="match status" value="2"/>
</dbReference>
<dbReference type="InterPro" id="IPR013217">
    <property type="entry name" value="Methyltransf_12"/>
</dbReference>
<dbReference type="SUPFAM" id="SSF47336">
    <property type="entry name" value="ACP-like"/>
    <property type="match status" value="2"/>
</dbReference>
<dbReference type="Pfam" id="PF13193">
    <property type="entry name" value="AMP-binding_C"/>
    <property type="match status" value="1"/>
</dbReference>
<dbReference type="InterPro" id="IPR001242">
    <property type="entry name" value="Condensation_dom"/>
</dbReference>
<dbReference type="FunFam" id="3.30.300.30:FF:000010">
    <property type="entry name" value="Enterobactin synthetase component F"/>
    <property type="match status" value="1"/>
</dbReference>
<dbReference type="InterPro" id="IPR020802">
    <property type="entry name" value="TesA-like"/>
</dbReference>
<dbReference type="SUPFAM" id="SSF53474">
    <property type="entry name" value="alpha/beta-Hydrolases"/>
    <property type="match status" value="1"/>
</dbReference>
<keyword evidence="3" id="KW-0596">Phosphopantetheine</keyword>
<dbReference type="SUPFAM" id="SSF56801">
    <property type="entry name" value="Acetyl-CoA synthetase-like"/>
    <property type="match status" value="2"/>
</dbReference>
<dbReference type="CDD" id="cd19531">
    <property type="entry name" value="LCL_NRPS-like"/>
    <property type="match status" value="1"/>
</dbReference>
<evidence type="ECO:0000256" key="3">
    <source>
        <dbReference type="ARBA" id="ARBA00022450"/>
    </source>
</evidence>
<dbReference type="NCBIfam" id="TIGR01733">
    <property type="entry name" value="AA-adenyl-dom"/>
    <property type="match status" value="2"/>
</dbReference>
<sequence length="2355" mass="258854">MCFTHYGFVDNMNELLIMNRGVNMNELLIGWSANRTEYPGDQTLHRLFEAQAERTPDAPAVEYGTQSLTFRELNRRANALACHLQGMGVGVNMFVGICMERSVEMIVAMLAILKAGAAYVPLDLAYPKDRLSHMLTDTGLGVLLTEEHLLELLPETDAQILCVDRDRAAIAAEADSNLPEYGDADQLAYVIYTSGSTGTPKGVCIPHRGVVRLVCNTDFVQLGQDDRVAQVSNTSFDAATFEIWGALLNGGTVVGIARETSLSPQQFAAELRELGITTMFLTTALFNQTARFAPDAFATLRHLLFGGEAVDPKWVRTVLSEGAPERLLHVYGPTESTTFATWHLIEAVPEAAVTLPIGGPVANTTLLVLKENGAPAACGETGELYIGGDGLAVGYLHRPEQTAEKFVPHPFQAGERLYKTGDLVRVLPDSSVEFVGRIDQQVKIRGFRIELGEIESALFAHPAVREAVVTVREDHPGNKKIISYVVPDTAALAQAEEEAEDQVAQWEMVFDNLYGSQRENQQDNTFNIIGWNSHFTGEALPAAEMREWLRHTIERIQSLRPKRVLEIGCGTGMLLYRIAPESEAYTGLDISLEVLQALGGQIAQSPELSVKVKLMQRPADQLDFAADAFDLVILNSVIQYFPSIEYLKSVIENAVRSLGSQGAVFLGDVRSLPLLQAFHTAVELYNTADGETSAEQVWQGAMGRLHKDNELVIDPAFFHALKEAVPQISRVEVLLKRGVARNELTQFRYDVILHVGGTDAQEAALQAYEYAAGEFALPAVEELLRREIGQNGQAVLLRNAPDERVWREVQALELLTGADAPQTAGELKRRLQELPEPGAVNPEAWYRLGEQLELEVRVSRSAGHAGLCDVLFWQPGAAVPVLTAEVGAEPDWERYATRPIQARHVRQLTAEYRRYLADRLPDYMVPSAFVLMERLPLTPNGKVDRKALPVPSGATESEAHVPPRDELETVLAGIWQDVLGVEPIGAFTHFFEQGGHSLLATQVITRVRNVFGVELPLQQLFDTPTLAGFAEAVAKLTGSRTDSELIKRVTGSVAPLSFAQRRIWFMQQLEGKEAAAYNIPYAWELRGALNEQALRRSLQEIVRRHATLRTTYELRGAEPVQVIHEELAVDLPVLPMQSREQAEAWIELEARTPFDIAAGPVLRAALLKLGEQEQLFVLNVHHIAADGWSVGVLQEELSALYSSFLTGETSPLPELPIQYADYAVWQRETLETERMAEQFRYWKGKLGGTLPVLQLPAGIAQPNMTSFRGGVVQFSLSKGLLSRLREVGNAEDATLFMVLMAAYQTLLHRYSGQDDILIGSPIAGRTRREVEGLIGIFINMLAMRTDLSGNPSFAELLGRVRTTALEAYAHGDVPFDKLVAELQPHRDVQQSPLFRAVFGYVNAKQQQLLLPGLTLTTLPVDNAGAKFDLSLNLIPDGAGLTALLEYNADLFEHAAIERMAGHYSKLLESIAENAAQRLSGLELLCREERQELLALGRDTEAAYPRDAALPELFAEQVRHAPGRVAIVHGDVQVTYADLNARANSLAHRLCKGGVKSGDLVGLHLADALQMVTAMLAVVKAGAAYVPLDPSYPEERLAFMVRDTGLRVLVTAQDMTPAWVWVEQIRLDAEAEQIAAEPDCDPEVASSADSLVYVIYTSGSTGQPKGVAVPQRGVVRLVRNTNYVSFAEGDRIAQVSNMSFDAATFEIWGALLNGLTLVLIPKHKVLAPVEFAAALQEQKVTTLFITTALFHQMAALVPAAFGGLKHLLVGGEALDPKWVRAVLAASRPKRMCNIYGPTEGTTYSTFYEIETVSELQASIPIGKALANTTLYVLDAERCLTPQGMPGELYIGGDGLAAGYLNRPELTAERFVQNPFADGELLYKTGDLVRWLPDGNLEYIGRIDQQVKVRGFRIELDEIAGVINQHPHVQKAVVTLREQRLAAYAVPKAGEELTRGDLRHFLKAKLPDYMVPSAFVVLDELPLTPNGKINRDALPAPEVLHAAEAGYVPPRDRIEWELAELWEHLLHTRPVGVLDDFFAIGGESLKAVSLMAAIRERFGKDLPLSALFQHPTVAALAEQVRQEANAANGCNPVLIQAGDGTQTPLFLIHPGLGGVLCYAMLARLLGEEQTVYGLQAAGYDAEEAACDDLHEMADRYTAAIRTVAPHGPYRLGGWSLGGSIAFEIACRLERMGETVEFLGLIDAPFLGTNKISADIDYHDRKAVLRDYAAHQIGRDVPEVMEMEEREAISYVLRLCIEHHAFPQGADEQMIERALKINAAHGFAELNYFSEATIAADLHLYFVTEQDLNRPFPLLNAEEWRPRTSGAIHVAQIAGDHHSLVQTPHVAVLANVMKNSLV</sequence>
<dbReference type="GO" id="GO:0003824">
    <property type="term" value="F:catalytic activity"/>
    <property type="evidence" value="ECO:0007669"/>
    <property type="project" value="InterPro"/>
</dbReference>
<dbReference type="Pfam" id="PF00550">
    <property type="entry name" value="PP-binding"/>
    <property type="match status" value="2"/>
</dbReference>
<dbReference type="Pfam" id="PF00501">
    <property type="entry name" value="AMP-binding"/>
    <property type="match status" value="2"/>
</dbReference>
<dbReference type="InterPro" id="IPR029063">
    <property type="entry name" value="SAM-dependent_MTases_sf"/>
</dbReference>
<dbReference type="InterPro" id="IPR045851">
    <property type="entry name" value="AMP-bd_C_sf"/>
</dbReference>
<organism evidence="7 8">
    <name type="scientific">Tumebacillus avium</name>
    <dbReference type="NCBI Taxonomy" id="1903704"/>
    <lineage>
        <taxon>Bacteria</taxon>
        <taxon>Bacillati</taxon>
        <taxon>Bacillota</taxon>
        <taxon>Bacilli</taxon>
        <taxon>Bacillales</taxon>
        <taxon>Alicyclobacillaceae</taxon>
        <taxon>Tumebacillus</taxon>
    </lineage>
</organism>
<evidence type="ECO:0000256" key="1">
    <source>
        <dbReference type="ARBA" id="ARBA00001957"/>
    </source>
</evidence>
<dbReference type="GO" id="GO:0043041">
    <property type="term" value="P:amino acid activation for nonribosomal peptide biosynthetic process"/>
    <property type="evidence" value="ECO:0007669"/>
    <property type="project" value="TreeGrafter"/>
</dbReference>
<feature type="domain" description="Carrier" evidence="6">
    <location>
        <begin position="2007"/>
        <end position="2082"/>
    </location>
</feature>
<dbReference type="SMART" id="SM00823">
    <property type="entry name" value="PKS_PP"/>
    <property type="match status" value="2"/>
</dbReference>
<evidence type="ECO:0000259" key="6">
    <source>
        <dbReference type="PROSITE" id="PS50075"/>
    </source>
</evidence>
<dbReference type="CDD" id="cd12117">
    <property type="entry name" value="A_NRPS_Srf_like"/>
    <property type="match status" value="2"/>
</dbReference>
<evidence type="ECO:0000256" key="4">
    <source>
        <dbReference type="ARBA" id="ARBA00022553"/>
    </source>
</evidence>
<dbReference type="Gene3D" id="1.10.1200.10">
    <property type="entry name" value="ACP-like"/>
    <property type="match status" value="2"/>
</dbReference>
<dbReference type="FunFam" id="1.10.1200.10:FF:000016">
    <property type="entry name" value="Non-ribosomal peptide synthase"/>
    <property type="match status" value="2"/>
</dbReference>
<dbReference type="CDD" id="cd02440">
    <property type="entry name" value="AdoMet_MTases"/>
    <property type="match status" value="1"/>
</dbReference>
<keyword evidence="5" id="KW-0677">Repeat</keyword>
<dbReference type="FunFam" id="2.30.38.10:FF:000001">
    <property type="entry name" value="Non-ribosomal peptide synthetase PvdI"/>
    <property type="match status" value="1"/>
</dbReference>
<dbReference type="Pfam" id="PF00975">
    <property type="entry name" value="Thioesterase"/>
    <property type="match status" value="1"/>
</dbReference>
<dbReference type="OrthoDB" id="9765680at2"/>
<dbReference type="Gene3D" id="3.30.300.30">
    <property type="match status" value="3"/>
</dbReference>
<dbReference type="FunFam" id="3.40.50.980:FF:000001">
    <property type="entry name" value="Non-ribosomal peptide synthetase"/>
    <property type="match status" value="2"/>
</dbReference>
<dbReference type="PANTHER" id="PTHR45527">
    <property type="entry name" value="NONRIBOSOMAL PEPTIDE SYNTHETASE"/>
    <property type="match status" value="1"/>
</dbReference>
<dbReference type="GO" id="GO:0005829">
    <property type="term" value="C:cytosol"/>
    <property type="evidence" value="ECO:0007669"/>
    <property type="project" value="TreeGrafter"/>
</dbReference>
<evidence type="ECO:0000313" key="8">
    <source>
        <dbReference type="Proteomes" id="UP000195437"/>
    </source>
</evidence>
<dbReference type="NCBIfam" id="NF003417">
    <property type="entry name" value="PRK04813.1"/>
    <property type="match status" value="3"/>
</dbReference>
<dbReference type="InterPro" id="IPR020806">
    <property type="entry name" value="PKS_PP-bd"/>
</dbReference>
<dbReference type="EMBL" id="CP021434">
    <property type="protein sequence ID" value="ARU62813.1"/>
    <property type="molecule type" value="Genomic_DNA"/>
</dbReference>
<dbReference type="InterPro" id="IPR020845">
    <property type="entry name" value="AMP-binding_CS"/>
</dbReference>
<dbReference type="Gene3D" id="3.30.559.30">
    <property type="entry name" value="Nonribosomal peptide synthetase, condensation domain"/>
    <property type="match status" value="1"/>
</dbReference>
<reference evidence="8" key="1">
    <citation type="submission" date="2017-05" db="EMBL/GenBank/DDBJ databases">
        <authorList>
            <person name="Sung H."/>
        </authorList>
    </citation>
    <scope>NUCLEOTIDE SEQUENCE [LARGE SCALE GENOMIC DNA]</scope>
    <source>
        <strain evidence="8">AR23208</strain>
    </source>
</reference>
<evidence type="ECO:0000256" key="2">
    <source>
        <dbReference type="ARBA" id="ARBA00006432"/>
    </source>
</evidence>
<dbReference type="Gene3D" id="3.30.559.10">
    <property type="entry name" value="Chloramphenicol acetyltransferase-like domain"/>
    <property type="match status" value="1"/>
</dbReference>
<dbReference type="Gene3D" id="3.40.50.1820">
    <property type="entry name" value="alpha/beta hydrolase"/>
    <property type="match status" value="1"/>
</dbReference>
<accession>A0A1Y0ITU4</accession>
<dbReference type="InterPro" id="IPR010071">
    <property type="entry name" value="AA_adenyl_dom"/>
</dbReference>
<dbReference type="GO" id="GO:0072330">
    <property type="term" value="P:monocarboxylic acid biosynthetic process"/>
    <property type="evidence" value="ECO:0007669"/>
    <property type="project" value="UniProtKB-ARBA"/>
</dbReference>
<evidence type="ECO:0000256" key="5">
    <source>
        <dbReference type="ARBA" id="ARBA00022737"/>
    </source>
</evidence>
<keyword evidence="8" id="KW-1185">Reference proteome</keyword>
<dbReference type="FunFam" id="3.30.559.10:FF:000012">
    <property type="entry name" value="Non-ribosomal peptide synthetase"/>
    <property type="match status" value="1"/>
</dbReference>
<dbReference type="PROSITE" id="PS00455">
    <property type="entry name" value="AMP_BINDING"/>
    <property type="match status" value="2"/>
</dbReference>
<proteinExistence type="inferred from homology"/>
<keyword evidence="4" id="KW-0597">Phosphoprotein</keyword>
<dbReference type="InterPro" id="IPR023213">
    <property type="entry name" value="CAT-like_dom_sf"/>
</dbReference>
<protein>
    <recommendedName>
        <fullName evidence="6">Carrier domain-containing protein</fullName>
    </recommendedName>
</protein>
<gene>
    <name evidence="7" type="ORF">CBW65_18920</name>
</gene>
<dbReference type="FunFam" id="3.40.50.12780:FF:000012">
    <property type="entry name" value="Non-ribosomal peptide synthetase"/>
    <property type="match status" value="2"/>
</dbReference>
<dbReference type="PANTHER" id="PTHR45527:SF1">
    <property type="entry name" value="FATTY ACID SYNTHASE"/>
    <property type="match status" value="1"/>
</dbReference>
<dbReference type="InterPro" id="IPR036736">
    <property type="entry name" value="ACP-like_sf"/>
</dbReference>
<dbReference type="Pfam" id="PF00668">
    <property type="entry name" value="Condensation"/>
    <property type="match status" value="1"/>
</dbReference>
<name>A0A1Y0ITU4_9BACL</name>
<dbReference type="InterPro" id="IPR025110">
    <property type="entry name" value="AMP-bd_C"/>
</dbReference>
<dbReference type="InterPro" id="IPR009081">
    <property type="entry name" value="PP-bd_ACP"/>
</dbReference>
<evidence type="ECO:0000313" key="7">
    <source>
        <dbReference type="EMBL" id="ARU62813.1"/>
    </source>
</evidence>
<dbReference type="GO" id="GO:0031177">
    <property type="term" value="F:phosphopantetheine binding"/>
    <property type="evidence" value="ECO:0007669"/>
    <property type="project" value="InterPro"/>
</dbReference>
<comment type="similarity">
    <text evidence="2">Belongs to the ATP-dependent AMP-binding enzyme family.</text>
</comment>